<evidence type="ECO:0008006" key="4">
    <source>
        <dbReference type="Google" id="ProtNLM"/>
    </source>
</evidence>
<sequence>MSAVDPAPGAAEPTFVRRIFGERPDETVLRFLFRTLIAVTIGVLGWDLFQRSTEEMARAAEPSLLPGEAPKVEPFLPSIRPKVAPGDEKRRGSPMDARLQQPMTVELMAGGRLVATGSITPGTSARFADEIGKRGDYVKTVVLNSPGGSVQDALAMGKLIRERGLTTLVEKAGHCASSCPLVFAGGSSRIAEKGASIGVHQVFAISQQDGAQADTGMAQAQRVSAECQRHLVDMGVDARVWIHAMETPREELFYFTPKEMLDLKLATGDVLPAAPVAAAKQPKA</sequence>
<dbReference type="Proteomes" id="UP001274321">
    <property type="component" value="Unassembled WGS sequence"/>
</dbReference>
<gene>
    <name evidence="2" type="ORF">SCD90_03035</name>
</gene>
<dbReference type="EMBL" id="JAXAFJ010000001">
    <property type="protein sequence ID" value="MDX6805030.1"/>
    <property type="molecule type" value="Genomic_DNA"/>
</dbReference>
<evidence type="ECO:0000313" key="2">
    <source>
        <dbReference type="EMBL" id="MDX6805030.1"/>
    </source>
</evidence>
<protein>
    <recommendedName>
        <fullName evidence="4">Periplasmic protein</fullName>
    </recommendedName>
</protein>
<name>A0ABU4RMS9_9HYPH</name>
<reference evidence="2 3" key="1">
    <citation type="submission" date="2023-11" db="EMBL/GenBank/DDBJ databases">
        <authorList>
            <person name="Bao R."/>
        </authorList>
    </citation>
    <scope>NUCLEOTIDE SEQUENCE [LARGE SCALE GENOMIC DNA]</scope>
    <source>
        <strain evidence="2 3">PJ23</strain>
    </source>
</reference>
<evidence type="ECO:0000256" key="1">
    <source>
        <dbReference type="SAM" id="MobiDB-lite"/>
    </source>
</evidence>
<evidence type="ECO:0000313" key="3">
    <source>
        <dbReference type="Proteomes" id="UP001274321"/>
    </source>
</evidence>
<proteinExistence type="predicted"/>
<dbReference type="Gene3D" id="3.90.226.10">
    <property type="entry name" value="2-enoyl-CoA Hydratase, Chain A, domain 1"/>
    <property type="match status" value="1"/>
</dbReference>
<keyword evidence="3" id="KW-1185">Reference proteome</keyword>
<feature type="region of interest" description="Disordered" evidence="1">
    <location>
        <begin position="76"/>
        <end position="95"/>
    </location>
</feature>
<accession>A0ABU4RMS9</accession>
<dbReference type="InterPro" id="IPR029045">
    <property type="entry name" value="ClpP/crotonase-like_dom_sf"/>
</dbReference>
<dbReference type="RefSeq" id="WP_319843134.1">
    <property type="nucleotide sequence ID" value="NZ_JAXAFJ010000001.1"/>
</dbReference>
<comment type="caution">
    <text evidence="2">The sequence shown here is derived from an EMBL/GenBank/DDBJ whole genome shotgun (WGS) entry which is preliminary data.</text>
</comment>
<dbReference type="SUPFAM" id="SSF52096">
    <property type="entry name" value="ClpP/crotonase"/>
    <property type="match status" value="1"/>
</dbReference>
<organism evidence="2 3">
    <name type="scientific">Terrihabitans rhizophilus</name>
    <dbReference type="NCBI Taxonomy" id="3092662"/>
    <lineage>
        <taxon>Bacteria</taxon>
        <taxon>Pseudomonadati</taxon>
        <taxon>Pseudomonadota</taxon>
        <taxon>Alphaproteobacteria</taxon>
        <taxon>Hyphomicrobiales</taxon>
        <taxon>Terrihabitans</taxon>
    </lineage>
</organism>